<dbReference type="Pfam" id="PF14111">
    <property type="entry name" value="DUF4283"/>
    <property type="match status" value="1"/>
</dbReference>
<evidence type="ECO:0000313" key="2">
    <source>
        <dbReference type="EMBL" id="KAK4441788.1"/>
    </source>
</evidence>
<gene>
    <name evidence="2" type="ORF">Salat_0513700</name>
</gene>
<evidence type="ECO:0000259" key="1">
    <source>
        <dbReference type="Pfam" id="PF14111"/>
    </source>
</evidence>
<dbReference type="Proteomes" id="UP001293254">
    <property type="component" value="Unassembled WGS sequence"/>
</dbReference>
<evidence type="ECO:0000313" key="3">
    <source>
        <dbReference type="Proteomes" id="UP001293254"/>
    </source>
</evidence>
<comment type="caution">
    <text evidence="2">The sequence shown here is derived from an EMBL/GenBank/DDBJ whole genome shotgun (WGS) entry which is preliminary data.</text>
</comment>
<dbReference type="EMBL" id="JACGWO010000001">
    <property type="protein sequence ID" value="KAK4441788.1"/>
    <property type="molecule type" value="Genomic_DNA"/>
</dbReference>
<organism evidence="2 3">
    <name type="scientific">Sesamum alatum</name>
    <dbReference type="NCBI Taxonomy" id="300844"/>
    <lineage>
        <taxon>Eukaryota</taxon>
        <taxon>Viridiplantae</taxon>
        <taxon>Streptophyta</taxon>
        <taxon>Embryophyta</taxon>
        <taxon>Tracheophyta</taxon>
        <taxon>Spermatophyta</taxon>
        <taxon>Magnoliopsida</taxon>
        <taxon>eudicotyledons</taxon>
        <taxon>Gunneridae</taxon>
        <taxon>Pentapetalae</taxon>
        <taxon>asterids</taxon>
        <taxon>lamiids</taxon>
        <taxon>Lamiales</taxon>
        <taxon>Pedaliaceae</taxon>
        <taxon>Sesamum</taxon>
    </lineage>
</organism>
<proteinExistence type="predicted"/>
<feature type="domain" description="DUF4283" evidence="1">
    <location>
        <begin position="31"/>
        <end position="113"/>
    </location>
</feature>
<reference evidence="2" key="1">
    <citation type="submission" date="2020-06" db="EMBL/GenBank/DDBJ databases">
        <authorList>
            <person name="Li T."/>
            <person name="Hu X."/>
            <person name="Zhang T."/>
            <person name="Song X."/>
            <person name="Zhang H."/>
            <person name="Dai N."/>
            <person name="Sheng W."/>
            <person name="Hou X."/>
            <person name="Wei L."/>
        </authorList>
    </citation>
    <scope>NUCLEOTIDE SEQUENCE</scope>
    <source>
        <strain evidence="2">3651</strain>
        <tissue evidence="2">Leaf</tissue>
    </source>
</reference>
<protein>
    <recommendedName>
        <fullName evidence="1">DUF4283 domain-containing protein</fullName>
    </recommendedName>
</protein>
<dbReference type="AlphaFoldDB" id="A0AAE1Z5C3"/>
<reference evidence="2" key="2">
    <citation type="journal article" date="2024" name="Plant">
        <title>Genomic evolution and insights into agronomic trait innovations of Sesamum species.</title>
        <authorList>
            <person name="Miao H."/>
            <person name="Wang L."/>
            <person name="Qu L."/>
            <person name="Liu H."/>
            <person name="Sun Y."/>
            <person name="Le M."/>
            <person name="Wang Q."/>
            <person name="Wei S."/>
            <person name="Zheng Y."/>
            <person name="Lin W."/>
            <person name="Duan Y."/>
            <person name="Cao H."/>
            <person name="Xiong S."/>
            <person name="Wang X."/>
            <person name="Wei L."/>
            <person name="Li C."/>
            <person name="Ma Q."/>
            <person name="Ju M."/>
            <person name="Zhao R."/>
            <person name="Li G."/>
            <person name="Mu C."/>
            <person name="Tian Q."/>
            <person name="Mei H."/>
            <person name="Zhang T."/>
            <person name="Gao T."/>
            <person name="Zhang H."/>
        </authorList>
    </citation>
    <scope>NUCLEOTIDE SEQUENCE</scope>
    <source>
        <strain evidence="2">3651</strain>
    </source>
</reference>
<keyword evidence="3" id="KW-1185">Reference proteome</keyword>
<sequence length="175" mass="19733">MAETLLELGSPLSLTVEEDAGVVLPNSGDSSLCELTLVGRLLTHFQANFEALSRMFVNLLQLVRGVNIRRVAENHFCFVFNHVVDLRRTLALRPWTFDRNLLILQPLVPGDSPEGVALDWCPFFIRVYACPVWSIVAGKFLDWPLEIKILRITVDGGPPLSLFLYSDWGSFGVFW</sequence>
<accession>A0AAE1Z5C3</accession>
<name>A0AAE1Z5C3_9LAMI</name>
<dbReference type="InterPro" id="IPR025558">
    <property type="entry name" value="DUF4283"/>
</dbReference>